<gene>
    <name evidence="2" type="ORF">ETAA8_38020</name>
</gene>
<organism evidence="2 3">
    <name type="scientific">Anatilimnocola aggregata</name>
    <dbReference type="NCBI Taxonomy" id="2528021"/>
    <lineage>
        <taxon>Bacteria</taxon>
        <taxon>Pseudomonadati</taxon>
        <taxon>Planctomycetota</taxon>
        <taxon>Planctomycetia</taxon>
        <taxon>Pirellulales</taxon>
        <taxon>Pirellulaceae</taxon>
        <taxon>Anatilimnocola</taxon>
    </lineage>
</organism>
<dbReference type="AlphaFoldDB" id="A0A517YER0"/>
<dbReference type="SUPFAM" id="SSF53335">
    <property type="entry name" value="S-adenosyl-L-methionine-dependent methyltransferases"/>
    <property type="match status" value="1"/>
</dbReference>
<keyword evidence="3" id="KW-1185">Reference proteome</keyword>
<dbReference type="RefSeq" id="WP_145091408.1">
    <property type="nucleotide sequence ID" value="NZ_CP036274.1"/>
</dbReference>
<dbReference type="Pfam" id="PF13649">
    <property type="entry name" value="Methyltransf_25"/>
    <property type="match status" value="1"/>
</dbReference>
<dbReference type="CDD" id="cd02440">
    <property type="entry name" value="AdoMet_MTases"/>
    <property type="match status" value="1"/>
</dbReference>
<proteinExistence type="predicted"/>
<dbReference type="EMBL" id="CP036274">
    <property type="protein sequence ID" value="QDU28698.1"/>
    <property type="molecule type" value="Genomic_DNA"/>
</dbReference>
<dbReference type="OrthoDB" id="9804312at2"/>
<sequence length="199" mass="22229">MSAEDREKWNAKYSDPAFAPRNPSPTLLSLVDWLPPTRGRALDVAGGAGRHSIWLAKLGFEVTLADVSAVGLQVAQRRASDSGVKITTIEHDLERHGLPVGPWDLIVSICYLWRPTPRLMVDALSPHGVFVMIQPTTINLTKHEKPPRDFLLQPGELGSRFSPEECKGHYLKNCYFVEDWSLDDRHDAVLVVRADKPAE</sequence>
<dbReference type="Proteomes" id="UP000315017">
    <property type="component" value="Chromosome"/>
</dbReference>
<feature type="domain" description="Methyltransferase" evidence="1">
    <location>
        <begin position="42"/>
        <end position="118"/>
    </location>
</feature>
<evidence type="ECO:0000259" key="1">
    <source>
        <dbReference type="Pfam" id="PF13649"/>
    </source>
</evidence>
<evidence type="ECO:0000313" key="3">
    <source>
        <dbReference type="Proteomes" id="UP000315017"/>
    </source>
</evidence>
<dbReference type="InterPro" id="IPR041698">
    <property type="entry name" value="Methyltransf_25"/>
</dbReference>
<accession>A0A517YER0</accession>
<evidence type="ECO:0000313" key="2">
    <source>
        <dbReference type="EMBL" id="QDU28698.1"/>
    </source>
</evidence>
<dbReference type="Gene3D" id="3.40.50.150">
    <property type="entry name" value="Vaccinia Virus protein VP39"/>
    <property type="match status" value="1"/>
</dbReference>
<dbReference type="KEGG" id="aagg:ETAA8_38020"/>
<name>A0A517YER0_9BACT</name>
<reference evidence="2 3" key="1">
    <citation type="submission" date="2019-02" db="EMBL/GenBank/DDBJ databases">
        <title>Deep-cultivation of Planctomycetes and their phenomic and genomic characterization uncovers novel biology.</title>
        <authorList>
            <person name="Wiegand S."/>
            <person name="Jogler M."/>
            <person name="Boedeker C."/>
            <person name="Pinto D."/>
            <person name="Vollmers J."/>
            <person name="Rivas-Marin E."/>
            <person name="Kohn T."/>
            <person name="Peeters S.H."/>
            <person name="Heuer A."/>
            <person name="Rast P."/>
            <person name="Oberbeckmann S."/>
            <person name="Bunk B."/>
            <person name="Jeske O."/>
            <person name="Meyerdierks A."/>
            <person name="Storesund J.E."/>
            <person name="Kallscheuer N."/>
            <person name="Luecker S."/>
            <person name="Lage O.M."/>
            <person name="Pohl T."/>
            <person name="Merkel B.J."/>
            <person name="Hornburger P."/>
            <person name="Mueller R.-W."/>
            <person name="Bruemmer F."/>
            <person name="Labrenz M."/>
            <person name="Spormann A.M."/>
            <person name="Op den Camp H."/>
            <person name="Overmann J."/>
            <person name="Amann R."/>
            <person name="Jetten M.S.M."/>
            <person name="Mascher T."/>
            <person name="Medema M.H."/>
            <person name="Devos D.P."/>
            <person name="Kaster A.-K."/>
            <person name="Ovreas L."/>
            <person name="Rohde M."/>
            <person name="Galperin M.Y."/>
            <person name="Jogler C."/>
        </authorList>
    </citation>
    <scope>NUCLEOTIDE SEQUENCE [LARGE SCALE GENOMIC DNA]</scope>
    <source>
        <strain evidence="2 3">ETA_A8</strain>
    </source>
</reference>
<protein>
    <submittedName>
        <fullName evidence="2">Tellurite resistance protein TehB</fullName>
    </submittedName>
</protein>
<dbReference type="InterPro" id="IPR029063">
    <property type="entry name" value="SAM-dependent_MTases_sf"/>
</dbReference>